<protein>
    <submittedName>
        <fullName evidence="10">C3H1-type domain-containing protein</fullName>
    </submittedName>
</protein>
<dbReference type="WBParaSite" id="OFLC_0000516501-mRNA-1">
    <property type="protein sequence ID" value="OFLC_0000516501-mRNA-1"/>
    <property type="gene ID" value="OFLC_0000516501"/>
</dbReference>
<dbReference type="FunFam" id="4.10.1000.10:FF:000001">
    <property type="entry name" value="zinc finger CCCH domain-containing protein 15-like"/>
    <property type="match status" value="1"/>
</dbReference>
<dbReference type="Gene3D" id="4.10.1000.10">
    <property type="entry name" value="Zinc finger, CCCH-type"/>
    <property type="match status" value="1"/>
</dbReference>
<keyword evidence="2" id="KW-0677">Repeat</keyword>
<dbReference type="InterPro" id="IPR036855">
    <property type="entry name" value="Znf_CCCH_sf"/>
</dbReference>
<evidence type="ECO:0000259" key="7">
    <source>
        <dbReference type="PROSITE" id="PS50103"/>
    </source>
</evidence>
<evidence type="ECO:0000256" key="2">
    <source>
        <dbReference type="ARBA" id="ARBA00022737"/>
    </source>
</evidence>
<dbReference type="EMBL" id="UZAJ01004296">
    <property type="protein sequence ID" value="VDO42252.1"/>
    <property type="molecule type" value="Genomic_DNA"/>
</dbReference>
<feature type="zinc finger region" description="C3H1-type" evidence="5">
    <location>
        <begin position="112"/>
        <end position="140"/>
    </location>
</feature>
<dbReference type="PROSITE" id="PS50103">
    <property type="entry name" value="ZF_C3H1"/>
    <property type="match status" value="1"/>
</dbReference>
<accession>A0A183HCF4</accession>
<evidence type="ECO:0000256" key="6">
    <source>
        <dbReference type="SAM" id="MobiDB-lite"/>
    </source>
</evidence>
<feature type="region of interest" description="Disordered" evidence="6">
    <location>
        <begin position="335"/>
        <end position="358"/>
    </location>
</feature>
<dbReference type="AlphaFoldDB" id="A0A183HCF4"/>
<evidence type="ECO:0000256" key="4">
    <source>
        <dbReference type="ARBA" id="ARBA00022833"/>
    </source>
</evidence>
<dbReference type="SUPFAM" id="SSF90229">
    <property type="entry name" value="CCCH zinc finger"/>
    <property type="match status" value="1"/>
</dbReference>
<dbReference type="InterPro" id="IPR000571">
    <property type="entry name" value="Znf_CCCH"/>
</dbReference>
<evidence type="ECO:0000313" key="8">
    <source>
        <dbReference type="EMBL" id="VDO42252.1"/>
    </source>
</evidence>
<dbReference type="Proteomes" id="UP000267606">
    <property type="component" value="Unassembled WGS sequence"/>
</dbReference>
<dbReference type="STRING" id="387005.A0A183HCF4"/>
<dbReference type="GO" id="GO:0008270">
    <property type="term" value="F:zinc ion binding"/>
    <property type="evidence" value="ECO:0007669"/>
    <property type="project" value="UniProtKB-KW"/>
</dbReference>
<keyword evidence="9" id="KW-1185">Reference proteome</keyword>
<reference evidence="8 9" key="2">
    <citation type="submission" date="2018-11" db="EMBL/GenBank/DDBJ databases">
        <authorList>
            <consortium name="Pathogen Informatics"/>
        </authorList>
    </citation>
    <scope>NUCLEOTIDE SEQUENCE [LARGE SCALE GENOMIC DNA]</scope>
</reference>
<evidence type="ECO:0000313" key="9">
    <source>
        <dbReference type="Proteomes" id="UP000267606"/>
    </source>
</evidence>
<keyword evidence="3 5" id="KW-0863">Zinc-finger</keyword>
<organism evidence="10">
    <name type="scientific">Onchocerca flexuosa</name>
    <dbReference type="NCBI Taxonomy" id="387005"/>
    <lineage>
        <taxon>Eukaryota</taxon>
        <taxon>Metazoa</taxon>
        <taxon>Ecdysozoa</taxon>
        <taxon>Nematoda</taxon>
        <taxon>Chromadorea</taxon>
        <taxon>Rhabditida</taxon>
        <taxon>Spirurina</taxon>
        <taxon>Spiruromorpha</taxon>
        <taxon>Filarioidea</taxon>
        <taxon>Onchocercidae</taxon>
        <taxon>Onchocerca</taxon>
    </lineage>
</organism>
<evidence type="ECO:0000313" key="10">
    <source>
        <dbReference type="WBParaSite" id="OFLC_0000516501-mRNA-1"/>
    </source>
</evidence>
<gene>
    <name evidence="8" type="ORF">OFLC_LOCUS5165</name>
</gene>
<evidence type="ECO:0000256" key="1">
    <source>
        <dbReference type="ARBA" id="ARBA00022723"/>
    </source>
</evidence>
<dbReference type="Pfam" id="PF00642">
    <property type="entry name" value="zf-CCCH"/>
    <property type="match status" value="1"/>
</dbReference>
<dbReference type="SMART" id="SM00356">
    <property type="entry name" value="ZnF_C3H1"/>
    <property type="match status" value="1"/>
</dbReference>
<name>A0A183HCF4_9BILA</name>
<keyword evidence="1 5" id="KW-0479">Metal-binding</keyword>
<sequence length="374" mass="42142">MSNLHQQDQAFGISASNSDRNIFYPTLSGITTTTATTTPSRPAALVDQKLCESCNLKRNKELLERKMATLRLEIQKQLVNELVFREAQKHSTPLTENQLRMPKTISQRNPDLFKTTLCHFWSNGIPCRYGEHCWFAHGVHELRIASFVYPGLHRHDYEVRMNSANRLASLHGRNLERNCSLANVQSNVQSAPATIVGRNVPTDIFHRLSPIHENVNSMNWSTTQRGVSGGDSGIENTSTNNSPEILQYRKNLNDATHQFIPFQEPPLPVAPPHMKHPTDTSINGGQTNSSDEPYNYWLSTGTAQSNDMKVASSLEEMSWWSSDIFGDAYPSINRPSQNIQHNRNATQPNHNATQSMNEHCYSTCTKPKIDKTEG</sequence>
<evidence type="ECO:0000256" key="3">
    <source>
        <dbReference type="ARBA" id="ARBA00022771"/>
    </source>
</evidence>
<proteinExistence type="predicted"/>
<keyword evidence="4 5" id="KW-0862">Zinc</keyword>
<reference evidence="10" key="1">
    <citation type="submission" date="2016-06" db="UniProtKB">
        <authorList>
            <consortium name="WormBaseParasite"/>
        </authorList>
    </citation>
    <scope>IDENTIFICATION</scope>
</reference>
<feature type="domain" description="C3H1-type" evidence="7">
    <location>
        <begin position="112"/>
        <end position="140"/>
    </location>
</feature>
<evidence type="ECO:0000256" key="5">
    <source>
        <dbReference type="PROSITE-ProRule" id="PRU00723"/>
    </source>
</evidence>